<evidence type="ECO:0000313" key="10">
    <source>
        <dbReference type="Proteomes" id="UP000008311"/>
    </source>
</evidence>
<protein>
    <submittedName>
        <fullName evidence="9">5'-&gt;3' exoribonuclease, putative</fullName>
    </submittedName>
</protein>
<dbReference type="InterPro" id="IPR027073">
    <property type="entry name" value="5_3_exoribonuclease"/>
</dbReference>
<dbReference type="eggNOG" id="KOG2044">
    <property type="taxonomic scope" value="Eukaryota"/>
</dbReference>
<dbReference type="STRING" id="3988.B9S1X3"/>
<dbReference type="GO" id="GO:0005634">
    <property type="term" value="C:nucleus"/>
    <property type="evidence" value="ECO:0000318"/>
    <property type="project" value="GO_Central"/>
</dbReference>
<feature type="region of interest" description="Disordered" evidence="6">
    <location>
        <begin position="1436"/>
        <end position="1531"/>
    </location>
</feature>
<dbReference type="GO" id="GO:0000956">
    <property type="term" value="P:nuclear-transcribed mRNA catabolic process"/>
    <property type="evidence" value="ECO:0000318"/>
    <property type="project" value="GO_Central"/>
</dbReference>
<feature type="compositionally biased region" description="Basic and acidic residues" evidence="6">
    <location>
        <begin position="1457"/>
        <end position="1483"/>
    </location>
</feature>
<evidence type="ECO:0000256" key="5">
    <source>
        <dbReference type="ARBA" id="ARBA00022839"/>
    </source>
</evidence>
<evidence type="ECO:0000256" key="3">
    <source>
        <dbReference type="ARBA" id="ARBA00022722"/>
    </source>
</evidence>
<evidence type="ECO:0000256" key="2">
    <source>
        <dbReference type="ARBA" id="ARBA00022664"/>
    </source>
</evidence>
<feature type="compositionally biased region" description="Basic and acidic residues" evidence="6">
    <location>
        <begin position="1491"/>
        <end position="1506"/>
    </location>
</feature>
<evidence type="ECO:0000256" key="4">
    <source>
        <dbReference type="ARBA" id="ARBA00022801"/>
    </source>
</evidence>
<organism evidence="9 10">
    <name type="scientific">Ricinus communis</name>
    <name type="common">Castor bean</name>
    <dbReference type="NCBI Taxonomy" id="3988"/>
    <lineage>
        <taxon>Eukaryota</taxon>
        <taxon>Viridiplantae</taxon>
        <taxon>Streptophyta</taxon>
        <taxon>Embryophyta</taxon>
        <taxon>Tracheophyta</taxon>
        <taxon>Spermatophyta</taxon>
        <taxon>Magnoliopsida</taxon>
        <taxon>eudicotyledons</taxon>
        <taxon>Gunneridae</taxon>
        <taxon>Pentapetalae</taxon>
        <taxon>rosids</taxon>
        <taxon>fabids</taxon>
        <taxon>Malpighiales</taxon>
        <taxon>Euphorbiaceae</taxon>
        <taxon>Acalyphoideae</taxon>
        <taxon>Acalypheae</taxon>
        <taxon>Ricinus</taxon>
    </lineage>
</organism>
<evidence type="ECO:0000256" key="1">
    <source>
        <dbReference type="ARBA" id="ARBA00006994"/>
    </source>
</evidence>
<keyword evidence="5" id="KW-0269">Exonuclease</keyword>
<dbReference type="GO" id="GO:0003723">
    <property type="term" value="F:RNA binding"/>
    <property type="evidence" value="ECO:0000318"/>
    <property type="project" value="GO_Central"/>
</dbReference>
<accession>B9S1X3</accession>
<dbReference type="Pfam" id="PF03159">
    <property type="entry name" value="XRN_N"/>
    <property type="match status" value="1"/>
</dbReference>
<feature type="compositionally biased region" description="Basic residues" evidence="6">
    <location>
        <begin position="1222"/>
        <end position="1243"/>
    </location>
</feature>
<dbReference type="InParanoid" id="B9S1X3"/>
<keyword evidence="10" id="KW-1185">Reference proteome</keyword>
<feature type="domain" description="Xrn1 helical" evidence="8">
    <location>
        <begin position="321"/>
        <end position="737"/>
    </location>
</feature>
<dbReference type="Gene3D" id="1.25.40.1050">
    <property type="match status" value="1"/>
</dbReference>
<evidence type="ECO:0000313" key="9">
    <source>
        <dbReference type="EMBL" id="EEF42316.1"/>
    </source>
</evidence>
<dbReference type="PANTHER" id="PTHR12341:SF53">
    <property type="entry name" value="5'-3' EXORIBONUCLEASE"/>
    <property type="match status" value="1"/>
</dbReference>
<reference evidence="10" key="1">
    <citation type="journal article" date="2010" name="Nat. Biotechnol.">
        <title>Draft genome sequence of the oilseed species Ricinus communis.</title>
        <authorList>
            <person name="Chan A.P."/>
            <person name="Crabtree J."/>
            <person name="Zhao Q."/>
            <person name="Lorenzi H."/>
            <person name="Orvis J."/>
            <person name="Puiu D."/>
            <person name="Melake-Berhan A."/>
            <person name="Jones K.M."/>
            <person name="Redman J."/>
            <person name="Chen G."/>
            <person name="Cahoon E.B."/>
            <person name="Gedil M."/>
            <person name="Stanke M."/>
            <person name="Haas B.J."/>
            <person name="Wortman J.R."/>
            <person name="Fraser-Liggett C.M."/>
            <person name="Ravel J."/>
            <person name="Rabinowicz P.D."/>
        </authorList>
    </citation>
    <scope>NUCLEOTIDE SEQUENCE [LARGE SCALE GENOMIC DNA]</scope>
    <source>
        <strain evidence="10">cv. Hale</strain>
    </source>
</reference>
<keyword evidence="2" id="KW-0507">mRNA processing</keyword>
<dbReference type="Gene3D" id="3.40.50.12390">
    <property type="match status" value="2"/>
</dbReference>
<dbReference type="GO" id="GO:0004534">
    <property type="term" value="F:5'-3' RNA exonuclease activity"/>
    <property type="evidence" value="ECO:0000318"/>
    <property type="project" value="GO_Central"/>
</dbReference>
<feature type="domain" description="Xrn1 N-terminal" evidence="7">
    <location>
        <begin position="1"/>
        <end position="250"/>
    </location>
</feature>
<evidence type="ECO:0000256" key="6">
    <source>
        <dbReference type="SAM" id="MobiDB-lite"/>
    </source>
</evidence>
<dbReference type="InterPro" id="IPR041412">
    <property type="entry name" value="Xrn1_helical"/>
</dbReference>
<feature type="compositionally biased region" description="Basic residues" evidence="6">
    <location>
        <begin position="1058"/>
        <end position="1068"/>
    </location>
</feature>
<dbReference type="Pfam" id="PF17846">
    <property type="entry name" value="XRN_M"/>
    <property type="match status" value="1"/>
</dbReference>
<dbReference type="FunFam" id="1.25.40.1050:FF:000002">
    <property type="entry name" value="5'-3' exoribonuclease"/>
    <property type="match status" value="1"/>
</dbReference>
<proteinExistence type="inferred from homology"/>
<dbReference type="PANTHER" id="PTHR12341">
    <property type="entry name" value="5'-&gt;3' EXORIBONUCLEASE"/>
    <property type="match status" value="1"/>
</dbReference>
<dbReference type="CDD" id="cd18673">
    <property type="entry name" value="PIN_XRN1-2-like"/>
    <property type="match status" value="1"/>
</dbReference>
<feature type="region of interest" description="Disordered" evidence="6">
    <location>
        <begin position="1053"/>
        <end position="1073"/>
    </location>
</feature>
<keyword evidence="3" id="KW-0540">Nuclease</keyword>
<feature type="region of interest" description="Disordered" evidence="6">
    <location>
        <begin position="1221"/>
        <end position="1274"/>
    </location>
</feature>
<name>B9S1X3_RICCO</name>
<dbReference type="GO" id="GO:0006397">
    <property type="term" value="P:mRNA processing"/>
    <property type="evidence" value="ECO:0007669"/>
    <property type="project" value="UniProtKB-KW"/>
</dbReference>
<evidence type="ECO:0000259" key="8">
    <source>
        <dbReference type="Pfam" id="PF17846"/>
    </source>
</evidence>
<dbReference type="InterPro" id="IPR004859">
    <property type="entry name" value="Xrn1_N"/>
</dbReference>
<gene>
    <name evidence="9" type="ORF">RCOM_1323640</name>
</gene>
<feature type="compositionally biased region" description="Basic and acidic residues" evidence="6">
    <location>
        <begin position="1263"/>
        <end position="1273"/>
    </location>
</feature>
<dbReference type="FunFam" id="3.40.50.12390:FF:000003">
    <property type="entry name" value="5'-3' exoribonuclease"/>
    <property type="match status" value="1"/>
</dbReference>
<evidence type="ECO:0000259" key="7">
    <source>
        <dbReference type="Pfam" id="PF03159"/>
    </source>
</evidence>
<sequence length="1545" mass="174858">MGIPSFYKWLTEKYPDTVVDVIEARRRMGNGVLLPINTALPNPNGIEFDNLYLDMNGIIHPCFHPSDLPPPKTYEEVFRNVFMYIDKIFSMVRPRKLLFLGIDGVAPRAKMNQQRSRRFRAAKEAEKEALKMKQFIELEGENSTSLKEPAVLDSNVITPGTEFMDLLSSALRYYIRLRVNRDSGWRGIKVILSDSNVPGEGEHKIMSYIRLQRDLPGYDPNTRHCLYGLDADLIMLALATHEVHFTILREVCAQKHSSKRGKKHKFVWNPQKKANSKKKKWMPVKTLEEYVSRLNFKFLYIWALREHLEYDMRIPNLALQTDLERLIDDFIFMCLFVGNDFLPHIPTLEISQGAIDLLMKVYRKEFRRMGGYLTNSFELDLTRVEHFIQAVGLHDDAIFRQHIQKLKEKSARKEERSSKRKLEKLLQNDPHAESISGGSSLLMEKAGGMNFDEPIHHLSAGIDTGDKEEDDWKERYYAKKFKAKTKDEQESIRRDVVIKYMEGLCWVMRYYYEGVCSWQWFYPYHYAPFASDFYGLDDLKIQFTLGVPFKPMDQLMGVLPAASAHALPMLYRKLMTDESSPILDFYPSDFELDMNGKRRKWQAICKLPFIDESRLLSEITKVEHTLTDDERRRNSLGSNFLFVHISHPLADMIIYFFKQNRDPNVLLKIDPELSGGMNGFVYISDNAVCPEEVSSPVDGMRMIAHNRVISVSYRYPLFHYHISRLPQGVILPGKDISPLLQHEKVVPAGVSSRRPIPRSVSGTHLANLAHRLVSSCTPIKQDDNLGYKGPNILVDTCNWGGISTTLNSRKRKRSRNKKITIDDGYEGSRMREGECIPQNLKQCIPLEHTDGNCNPCAVKERKAEIRSAKRKRRKQRMKLKKIKEGEGFGVLDKNVVQMKHCIHRQGAGNNSENMCSCINIERLENCFISGKKQGDDAHAGAPGILEIETQVKSKKRKRMSGKSKQIDIDDSHASKGQIGSAAGFLESTSAFPSNNVQKVENSGRMEQQVDGNIEKQSNLSGAENGSLEKLGNGFYKKQGEGCVFHMGTNELGKQAQIKPKRKKRRSKGRTVLNNNLEKLASGCLSMMSNHVGANELEDMGTDKLEKQAQIKPKRKKRRSKGGCVLTNNLEKLESGGLSKQVEHDGNQVGANELMDMGTNEAQIKPKRKKRKLKGRSLLNNNVEKLNLEKLESGSLSKQAEHEGNHVVANELVHMGTNELKKQARLKSKRKKQRLKQRLKRKNNLHNNLEKLKAGDLSNQAGYDDNHDGNRVGDSDFVVQSEGKREGEFDGVPKTLEKVGSNAVEKQRGGDDHAGLGANELVHIDINELEKEAQIKPKRKRRRLKRKNDLHNNLEKLKAGDLSNQAGYDDNHDGNCVGESDFVVQSEGKREGEFDSVPKTLEKVGSNAVGKQLGGDDHAGLGANELVHIGTNELEKEAQMKTKRKKQRLKHKNNLHNNLEKLKAGDLSKQAGYDDNHDSNRVGESDIVVQSEGKREGEFDRVPKTPEKVGSNVVGKQLGGDDHAGLGAAAEMNPVKGEGLTKIVTP</sequence>
<comment type="similarity">
    <text evidence="1">Belongs to the 5'-3' exonuclease family. XRN2/RAT1 subfamily.</text>
</comment>
<keyword evidence="4" id="KW-0378">Hydrolase</keyword>
<feature type="compositionally biased region" description="Basic residues" evidence="6">
    <location>
        <begin position="1440"/>
        <end position="1453"/>
    </location>
</feature>
<dbReference type="Proteomes" id="UP000008311">
    <property type="component" value="Unassembled WGS sequence"/>
</dbReference>
<dbReference type="EMBL" id="EQ973846">
    <property type="protein sequence ID" value="EEF42316.1"/>
    <property type="molecule type" value="Genomic_DNA"/>
</dbReference>